<evidence type="ECO:0000313" key="8">
    <source>
        <dbReference type="EMBL" id="SDL16289.1"/>
    </source>
</evidence>
<keyword evidence="5" id="KW-0460">Magnesium</keyword>
<dbReference type="GO" id="GO:0005737">
    <property type="term" value="C:cytoplasm"/>
    <property type="evidence" value="ECO:0007669"/>
    <property type="project" value="TreeGrafter"/>
</dbReference>
<dbReference type="PANTHER" id="PTHR43758">
    <property type="entry name" value="7,8-DIHYDRO-8-OXOGUANINE TRIPHOSPHATASE"/>
    <property type="match status" value="1"/>
</dbReference>
<dbReference type="PRINTS" id="PR00502">
    <property type="entry name" value="NUDIXFAMILY"/>
</dbReference>
<evidence type="ECO:0000259" key="7">
    <source>
        <dbReference type="PROSITE" id="PS51462"/>
    </source>
</evidence>
<dbReference type="InterPro" id="IPR020084">
    <property type="entry name" value="NUDIX_hydrolase_CS"/>
</dbReference>
<reference evidence="9" key="1">
    <citation type="submission" date="2016-10" db="EMBL/GenBank/DDBJ databases">
        <authorList>
            <person name="Varghese N."/>
            <person name="Submissions S."/>
        </authorList>
    </citation>
    <scope>NUCLEOTIDE SEQUENCE [LARGE SCALE GENOMIC DNA]</scope>
    <source>
        <strain evidence="9">CGMCC 1.11012</strain>
    </source>
</reference>
<dbReference type="GO" id="GO:0016818">
    <property type="term" value="F:hydrolase activity, acting on acid anhydrides, in phosphorus-containing anhydrides"/>
    <property type="evidence" value="ECO:0007669"/>
    <property type="project" value="TreeGrafter"/>
</dbReference>
<accession>A0A1G9HTL0</accession>
<keyword evidence="4 6" id="KW-0378">Hydrolase</keyword>
<keyword evidence="3" id="KW-0479">Metal-binding</keyword>
<evidence type="ECO:0000256" key="6">
    <source>
        <dbReference type="RuleBase" id="RU003476"/>
    </source>
</evidence>
<dbReference type="PROSITE" id="PS51462">
    <property type="entry name" value="NUDIX"/>
    <property type="match status" value="1"/>
</dbReference>
<comment type="similarity">
    <text evidence="2 6">Belongs to the Nudix hydrolase family.</text>
</comment>
<evidence type="ECO:0000256" key="4">
    <source>
        <dbReference type="ARBA" id="ARBA00022801"/>
    </source>
</evidence>
<gene>
    <name evidence="8" type="ORF">SAMN05216192_1841</name>
</gene>
<dbReference type="STRING" id="1174501.SAMN05216192_1841"/>
<dbReference type="AlphaFoldDB" id="A0A1G9HTL0"/>
<sequence length="155" mass="17726">MSSNIFTLCIVRDNEKILVRKREKHPFKGFWNAPGGKVELRESPTEACLREVYEETGLHLNDLKFRGIMTVSNAIRKLGTEVLILFESSDFEGELTSSDEGLIDWIDLDTIYNSRNVPDSMTYILPYIVDYEGIITGKLIYNKNELEVCDISLQA</sequence>
<dbReference type="InterPro" id="IPR020476">
    <property type="entry name" value="Nudix_hydrolase"/>
</dbReference>
<evidence type="ECO:0000256" key="1">
    <source>
        <dbReference type="ARBA" id="ARBA00001946"/>
    </source>
</evidence>
<dbReference type="SUPFAM" id="SSF55811">
    <property type="entry name" value="Nudix"/>
    <property type="match status" value="1"/>
</dbReference>
<feature type="domain" description="Nudix hydrolase" evidence="7">
    <location>
        <begin position="1"/>
        <end position="132"/>
    </location>
</feature>
<evidence type="ECO:0000256" key="2">
    <source>
        <dbReference type="ARBA" id="ARBA00005582"/>
    </source>
</evidence>
<evidence type="ECO:0000256" key="3">
    <source>
        <dbReference type="ARBA" id="ARBA00022723"/>
    </source>
</evidence>
<evidence type="ECO:0000256" key="5">
    <source>
        <dbReference type="ARBA" id="ARBA00022842"/>
    </source>
</evidence>
<comment type="cofactor">
    <cofactor evidence="1">
        <name>Mg(2+)</name>
        <dbReference type="ChEBI" id="CHEBI:18420"/>
    </cofactor>
</comment>
<dbReference type="RefSeq" id="WP_244157885.1">
    <property type="nucleotide sequence ID" value="NZ_FNDX01000084.1"/>
</dbReference>
<protein>
    <submittedName>
        <fullName evidence="8">8-oxo-dGTP diphosphatase</fullName>
    </submittedName>
</protein>
<dbReference type="InterPro" id="IPR015797">
    <property type="entry name" value="NUDIX_hydrolase-like_dom_sf"/>
</dbReference>
<name>A0A1G9HTL0_9BACL</name>
<proteinExistence type="inferred from homology"/>
<dbReference type="GO" id="GO:0046872">
    <property type="term" value="F:metal ion binding"/>
    <property type="evidence" value="ECO:0007669"/>
    <property type="project" value="UniProtKB-KW"/>
</dbReference>
<keyword evidence="9" id="KW-1185">Reference proteome</keyword>
<dbReference type="Gene3D" id="3.90.79.10">
    <property type="entry name" value="Nucleoside Triphosphate Pyrophosphohydrolase"/>
    <property type="match status" value="1"/>
</dbReference>
<dbReference type="EMBL" id="FNDX01000084">
    <property type="protein sequence ID" value="SDL16289.1"/>
    <property type="molecule type" value="Genomic_DNA"/>
</dbReference>
<organism evidence="8 9">
    <name type="scientific">Paenibacillus typhae</name>
    <dbReference type="NCBI Taxonomy" id="1174501"/>
    <lineage>
        <taxon>Bacteria</taxon>
        <taxon>Bacillati</taxon>
        <taxon>Bacillota</taxon>
        <taxon>Bacilli</taxon>
        <taxon>Bacillales</taxon>
        <taxon>Paenibacillaceae</taxon>
        <taxon>Paenibacillus</taxon>
    </lineage>
</organism>
<dbReference type="PROSITE" id="PS00893">
    <property type="entry name" value="NUDIX_BOX"/>
    <property type="match status" value="1"/>
</dbReference>
<dbReference type="PANTHER" id="PTHR43758:SF2">
    <property type="entry name" value="OXIDIZED PURINE NUCLEOSIDE TRIPHOSPHATE HYDROLASE"/>
    <property type="match status" value="1"/>
</dbReference>
<dbReference type="Proteomes" id="UP000199050">
    <property type="component" value="Unassembled WGS sequence"/>
</dbReference>
<evidence type="ECO:0000313" key="9">
    <source>
        <dbReference type="Proteomes" id="UP000199050"/>
    </source>
</evidence>
<dbReference type="CDD" id="cd18886">
    <property type="entry name" value="NUDIX_MutT_Nudt1"/>
    <property type="match status" value="1"/>
</dbReference>
<dbReference type="Pfam" id="PF00293">
    <property type="entry name" value="NUDIX"/>
    <property type="match status" value="1"/>
</dbReference>
<dbReference type="InterPro" id="IPR000086">
    <property type="entry name" value="NUDIX_hydrolase_dom"/>
</dbReference>